<protein>
    <submittedName>
        <fullName evidence="1">Uncharacterized protein</fullName>
    </submittedName>
</protein>
<keyword evidence="2" id="KW-1185">Reference proteome</keyword>
<reference evidence="2" key="1">
    <citation type="journal article" date="2013" name="Stand. Genomic Sci.">
        <title>Genome sequence of the thermophilic fresh-water bacterium Spirochaeta caldaria type strain (H1(T)), reclassification of Spirochaeta caldaria, Spirochaeta stenostrepta, and Spirochaeta zuelzerae in the genus Treponema as Treponema caldaria comb. nov., Treponema stenostrepta comb. nov., and Treponema zuelzerae comb. nov., and emendation of the genus Treponema.</title>
        <authorList>
            <person name="Abt B."/>
            <person name="Goker M."/>
            <person name="Scheuner C."/>
            <person name="Han C."/>
            <person name="Lu M."/>
            <person name="Misra M."/>
            <person name="Lapidus A."/>
            <person name="Nolan M."/>
            <person name="Lucas S."/>
            <person name="Hammon N."/>
            <person name="Deshpande S."/>
            <person name="Cheng J.F."/>
            <person name="Tapia R."/>
            <person name="Goodwin L.A."/>
            <person name="Pitluck S."/>
            <person name="Liolios K."/>
            <person name="Pagani I."/>
            <person name="Ivanova N."/>
            <person name="Mavromatis K."/>
            <person name="Mikhailova N."/>
            <person name="Huntemann M."/>
            <person name="Pati A."/>
            <person name="Chen A."/>
            <person name="Palaniappan K."/>
            <person name="Land M."/>
            <person name="Hauser L."/>
            <person name="Jeffries C.D."/>
            <person name="Rohde M."/>
            <person name="Spring S."/>
            <person name="Gronow S."/>
            <person name="Detter J.C."/>
            <person name="Bristow J."/>
            <person name="Eisen J.A."/>
            <person name="Markowitz V."/>
            <person name="Hugenholtz P."/>
            <person name="Kyrpides N.C."/>
            <person name="Woyke T."/>
            <person name="Klenk H.P."/>
        </authorList>
    </citation>
    <scope>NUCLEOTIDE SEQUENCE</scope>
    <source>
        <strain evidence="2">ATCC 51460 / DSM 7334 / H1</strain>
    </source>
</reference>
<dbReference type="HOGENOM" id="CLU_370857_0_0_12"/>
<organism evidence="1 2">
    <name type="scientific">Gracilinema caldarium (strain ATCC 51460 / DSM 7334 / H1)</name>
    <name type="common">Treponema caldarium</name>
    <dbReference type="NCBI Taxonomy" id="744872"/>
    <lineage>
        <taxon>Bacteria</taxon>
        <taxon>Pseudomonadati</taxon>
        <taxon>Spirochaetota</taxon>
        <taxon>Spirochaetia</taxon>
        <taxon>Spirochaetales</taxon>
        <taxon>Breznakiellaceae</taxon>
        <taxon>Gracilinema</taxon>
    </lineage>
</organism>
<proteinExistence type="predicted"/>
<dbReference type="eggNOG" id="COG3209">
    <property type="taxonomic scope" value="Bacteria"/>
</dbReference>
<evidence type="ECO:0000313" key="2">
    <source>
        <dbReference type="Proteomes" id="UP000000503"/>
    </source>
</evidence>
<dbReference type="KEGG" id="scd:Spica_2075"/>
<dbReference type="AlphaFoldDB" id="F8EZH9"/>
<dbReference type="OrthoDB" id="366638at2"/>
<dbReference type="RefSeq" id="WP_013969491.1">
    <property type="nucleotide sequence ID" value="NC_015732.1"/>
</dbReference>
<accession>F8EZH9</accession>
<gene>
    <name evidence="1" type="ordered locus">Spica_2075</name>
</gene>
<dbReference type="EMBL" id="CP002868">
    <property type="protein sequence ID" value="AEJ20202.1"/>
    <property type="molecule type" value="Genomic_DNA"/>
</dbReference>
<evidence type="ECO:0000313" key="1">
    <source>
        <dbReference type="EMBL" id="AEJ20202.1"/>
    </source>
</evidence>
<dbReference type="Proteomes" id="UP000000503">
    <property type="component" value="Chromosome"/>
</dbReference>
<name>F8EZH9_GRAC1</name>
<sequence>MKKITGVLFLLTLSIVSVYADTSFFDLLDYSIKLWDATVPWVRLGTAPIQEAYDPAPILQDIARDMELAGRYKEFEYLFNFVENIRSGTSHTFRIINENPPSPGFWPAMGNQSEYAIVISSEDLEYLQQEPYLLRASLLRAISTLYYINVERYPAVWKNDRNPLYEFSAFMTGNHIESIYLREIVPFNKLSSIAKDWHEWLLNSAQYDNLEDVALHCYSTQMSLAYYYIRELMNLSNYNQVFNLYKSMYEINPQMLTDMFQIIYGLGYKNQQMIHTGSYVRTMLMVYPWVLLALQSVIPASNTDFQQYHNAVFEKLRIIQNMYMYMEPFVLKARQHFLNGFTYRLPDQTMTAYLASETSSVTQKTLPLRPETVKISWYGTYNDYGYTDFIGFLPMKEKEALATKAYRFSYNNKNELIAIESVYKGKLYQDEDFFDAAQVEIVRDETGERWYWKNAKGKLINNSDGFAILYIRNKTDGQYLEFYASDGRRIVNENGMWSIKQSRVPGGYEYYYLDGSGRNSTSYFGYSMVRIIKQGNSYDIRYFGIDGKPALAQSIGVHRVLENIIQGATSFKLETSFYDTTLQPCMKKGDLWMERNTISRDKIVYEILDQKGNPALCVYGFSIIFYSLVNGLNVKTVYADVAGKEVNTMTGFSRELYSYNADGNVTETLLFASNNKPAANLEGIHKKVMKYDKNGFLEELYYYDTNNKPANDITGAARIRWINDEEGTILEVDAWNANGIKLTNHIQIDL</sequence>
<dbReference type="STRING" id="744872.Spica_2075"/>